<keyword evidence="3" id="KW-1015">Disulfide bond</keyword>
<dbReference type="FunFam" id="3.40.50.1820:FF:000011">
    <property type="entry name" value="Carboxylic ester hydrolase"/>
    <property type="match status" value="1"/>
</dbReference>
<accession>A0AAV7KWA5</accession>
<dbReference type="Proteomes" id="UP001066276">
    <property type="component" value="Chromosome 12"/>
</dbReference>
<dbReference type="PANTHER" id="PTHR11559">
    <property type="entry name" value="CARBOXYLESTERASE"/>
    <property type="match status" value="1"/>
</dbReference>
<evidence type="ECO:0000256" key="2">
    <source>
        <dbReference type="ARBA" id="ARBA00022801"/>
    </source>
</evidence>
<dbReference type="InterPro" id="IPR002018">
    <property type="entry name" value="CarbesteraseB"/>
</dbReference>
<dbReference type="EC" id="3.1.1.-" evidence="4"/>
<reference evidence="6" key="1">
    <citation type="journal article" date="2022" name="bioRxiv">
        <title>Sequencing and chromosome-scale assembly of the giantPleurodeles waltlgenome.</title>
        <authorList>
            <person name="Brown T."/>
            <person name="Elewa A."/>
            <person name="Iarovenko S."/>
            <person name="Subramanian E."/>
            <person name="Araus A.J."/>
            <person name="Petzold A."/>
            <person name="Susuki M."/>
            <person name="Suzuki K.-i.T."/>
            <person name="Hayashi T."/>
            <person name="Toyoda A."/>
            <person name="Oliveira C."/>
            <person name="Osipova E."/>
            <person name="Leigh N.D."/>
            <person name="Simon A."/>
            <person name="Yun M.H."/>
        </authorList>
    </citation>
    <scope>NUCLEOTIDE SEQUENCE</scope>
    <source>
        <strain evidence="6">20211129_DDA</strain>
        <tissue evidence="6">Liver</tissue>
    </source>
</reference>
<dbReference type="GO" id="GO:0016787">
    <property type="term" value="F:hydrolase activity"/>
    <property type="evidence" value="ECO:0007669"/>
    <property type="project" value="UniProtKB-KW"/>
</dbReference>
<dbReference type="InterPro" id="IPR019819">
    <property type="entry name" value="Carboxylesterase_B_CS"/>
</dbReference>
<dbReference type="CDD" id="cd00312">
    <property type="entry name" value="Esterase_lipase"/>
    <property type="match status" value="1"/>
</dbReference>
<evidence type="ECO:0000256" key="4">
    <source>
        <dbReference type="RuleBase" id="RU361235"/>
    </source>
</evidence>
<gene>
    <name evidence="6" type="ORF">NDU88_002632</name>
</gene>
<dbReference type="AlphaFoldDB" id="A0AAV7KWA5"/>
<dbReference type="Gene3D" id="3.40.50.1820">
    <property type="entry name" value="alpha/beta hydrolase"/>
    <property type="match status" value="1"/>
</dbReference>
<sequence length="564" mass="62890">MRFISRLPPRDRLHSAEQLLAGLGDGPPPTVTTRYGKLKGRRLSVKGTDQAVDGYFGIPFAKPPVGPLRFSPPKPAEPWNNIRDASAYPPMCLQNVNMSIHLQEVLQIGMPVLTHSEDCLYLNIYTPATTGQKARLPVMVWIHGGALVCEGASMYDGSALSAYENVIVVAIQYRLGILGFFSTGDDHASGNWGFLDQVAALQWVQENIASFGGDPDSVTIFGESAGGVSVSAQILSPLSKGLFHKAVSESGVALLPGMILTDPDAVNLVNNMVANLSNCETGNSVETITCMRKKTEEEILKVTLEMPNLYVPAVVDGIFLPKSPEELLVKKEYNPVPYVVGFNNDECGWLLLTTLMDMPGFEEGMNKDTTITHLANMPTGIEPEYHHLILEEYIGDTDDPIEVRNRFVESVSDMLFVAPSVKTAKLYRESGYPIYMYEFQHRPSIYKDTRPYFVKSDHGDEVGFVFGAPFLNNDVRIIGDVTVEEEHLSRTVMKYWANFARNGNPNGHGLPEWRVYDHDEQYLEISLQLKMGKQFKDRKMKFWTATFQEKINAIIAEKQDHTEL</sequence>
<dbReference type="PROSITE" id="PS00941">
    <property type="entry name" value="CARBOXYLESTERASE_B_2"/>
    <property type="match status" value="1"/>
</dbReference>
<dbReference type="SUPFAM" id="SSF53474">
    <property type="entry name" value="alpha/beta-Hydrolases"/>
    <property type="match status" value="1"/>
</dbReference>
<dbReference type="InterPro" id="IPR019826">
    <property type="entry name" value="Carboxylesterase_B_AS"/>
</dbReference>
<evidence type="ECO:0000313" key="6">
    <source>
        <dbReference type="EMBL" id="KAJ1082465.1"/>
    </source>
</evidence>
<comment type="caution">
    <text evidence="6">The sequence shown here is derived from an EMBL/GenBank/DDBJ whole genome shotgun (WGS) entry which is preliminary data.</text>
</comment>
<name>A0AAV7KWA5_PLEWA</name>
<keyword evidence="2 4" id="KW-0378">Hydrolase</keyword>
<evidence type="ECO:0000256" key="3">
    <source>
        <dbReference type="ARBA" id="ARBA00023157"/>
    </source>
</evidence>
<feature type="domain" description="Carboxylesterase type B" evidence="5">
    <location>
        <begin position="28"/>
        <end position="543"/>
    </location>
</feature>
<evidence type="ECO:0000256" key="1">
    <source>
        <dbReference type="ARBA" id="ARBA00005964"/>
    </source>
</evidence>
<dbReference type="InterPro" id="IPR029058">
    <property type="entry name" value="AB_hydrolase_fold"/>
</dbReference>
<evidence type="ECO:0000259" key="5">
    <source>
        <dbReference type="Pfam" id="PF00135"/>
    </source>
</evidence>
<proteinExistence type="inferred from homology"/>
<keyword evidence="7" id="KW-1185">Reference proteome</keyword>
<dbReference type="PROSITE" id="PS00122">
    <property type="entry name" value="CARBOXYLESTERASE_B_1"/>
    <property type="match status" value="1"/>
</dbReference>
<dbReference type="Pfam" id="PF00135">
    <property type="entry name" value="COesterase"/>
    <property type="match status" value="1"/>
</dbReference>
<comment type="similarity">
    <text evidence="1 4">Belongs to the type-B carboxylesterase/lipase family.</text>
</comment>
<dbReference type="InterPro" id="IPR050309">
    <property type="entry name" value="Type-B_Carboxylest/Lipase"/>
</dbReference>
<organism evidence="6 7">
    <name type="scientific">Pleurodeles waltl</name>
    <name type="common">Iberian ribbed newt</name>
    <dbReference type="NCBI Taxonomy" id="8319"/>
    <lineage>
        <taxon>Eukaryota</taxon>
        <taxon>Metazoa</taxon>
        <taxon>Chordata</taxon>
        <taxon>Craniata</taxon>
        <taxon>Vertebrata</taxon>
        <taxon>Euteleostomi</taxon>
        <taxon>Amphibia</taxon>
        <taxon>Batrachia</taxon>
        <taxon>Caudata</taxon>
        <taxon>Salamandroidea</taxon>
        <taxon>Salamandridae</taxon>
        <taxon>Pleurodelinae</taxon>
        <taxon>Pleurodeles</taxon>
    </lineage>
</organism>
<dbReference type="EMBL" id="JANPWB010000016">
    <property type="protein sequence ID" value="KAJ1082465.1"/>
    <property type="molecule type" value="Genomic_DNA"/>
</dbReference>
<evidence type="ECO:0000313" key="7">
    <source>
        <dbReference type="Proteomes" id="UP001066276"/>
    </source>
</evidence>
<protein>
    <recommendedName>
        <fullName evidence="4">Carboxylic ester hydrolase</fullName>
        <ecNumber evidence="4">3.1.1.-</ecNumber>
    </recommendedName>
</protein>